<evidence type="ECO:0000313" key="2">
    <source>
        <dbReference type="EMBL" id="KES06295.1"/>
    </source>
</evidence>
<gene>
    <name evidence="2" type="ORF">BU52_14585</name>
</gene>
<keyword evidence="3" id="KW-1185">Reference proteome</keyword>
<dbReference type="InterPro" id="IPR001387">
    <property type="entry name" value="Cro/C1-type_HTH"/>
</dbReference>
<dbReference type="OrthoDB" id="3504495at2"/>
<reference evidence="2 3" key="1">
    <citation type="submission" date="2014-02" db="EMBL/GenBank/DDBJ databases">
        <title>The genome announcement of Streptomyces toyocaensis NRRL15009.</title>
        <authorList>
            <person name="Hong H.-J."/>
            <person name="Kwun M.J."/>
        </authorList>
    </citation>
    <scope>NUCLEOTIDE SEQUENCE [LARGE SCALE GENOMIC DNA]</scope>
    <source>
        <strain evidence="2 3">NRRL 15009</strain>
    </source>
</reference>
<dbReference type="Proteomes" id="UP000028341">
    <property type="component" value="Unassembled WGS sequence"/>
</dbReference>
<protein>
    <submittedName>
        <fullName evidence="2">Heavy metal resistance protein CzcB</fullName>
    </submittedName>
</protein>
<dbReference type="EMBL" id="JFCB01000011">
    <property type="protein sequence ID" value="KES06295.1"/>
    <property type="molecule type" value="Genomic_DNA"/>
</dbReference>
<dbReference type="SMART" id="SM00530">
    <property type="entry name" value="HTH_XRE"/>
    <property type="match status" value="1"/>
</dbReference>
<organism evidence="2 3">
    <name type="scientific">Streptomyces toyocaensis</name>
    <dbReference type="NCBI Taxonomy" id="55952"/>
    <lineage>
        <taxon>Bacteria</taxon>
        <taxon>Bacillati</taxon>
        <taxon>Actinomycetota</taxon>
        <taxon>Actinomycetes</taxon>
        <taxon>Kitasatosporales</taxon>
        <taxon>Streptomycetaceae</taxon>
        <taxon>Streptomyces</taxon>
    </lineage>
</organism>
<sequence>MAEASSEAQRIGEVIRRARMVQRRSQKDVAAALGYHQSKVSRLESGRGAEDVRVLRAVARELGIDPYRLGLAAATEACGPDHGAEGMHRRAFLAAGAAVLVPAADTVTTHAELVRALLPGPPPAAASGALTREALRLRLGAARRLFYTCDYTTLERTLPVLITDLRHAAEGAGGVADLSPMLATAYQTATSLLLKQHDQGSAWLAAGRAMAEAERSGTPQVLASSVRVQTHVLARGKHTVQAVELVRHTATQLTGSYDRRSPEYLAALGLMLLRGVTAASGEGDRAATEAFLSEAKEVARYVSADRPDAWANFDATNVALHEVSALLAFGDAGPALRAAHPLMRRRIPVPERRAALWLEAARAYSRQGRLAEGYRALRIAETCAAQDVRRPAVRTLVADMVARDRGRTLPGLHQFSRRLGVPA</sequence>
<dbReference type="CDD" id="cd00093">
    <property type="entry name" value="HTH_XRE"/>
    <property type="match status" value="1"/>
</dbReference>
<accession>A0A081XRX2</accession>
<name>A0A081XRX2_STRTO</name>
<feature type="domain" description="HTH cro/C1-type" evidence="1">
    <location>
        <begin position="15"/>
        <end position="69"/>
    </location>
</feature>
<dbReference type="RefSeq" id="WP_078903230.1">
    <property type="nucleotide sequence ID" value="NZ_JBFADL010000004.1"/>
</dbReference>
<dbReference type="Pfam" id="PF13560">
    <property type="entry name" value="HTH_31"/>
    <property type="match status" value="1"/>
</dbReference>
<dbReference type="eggNOG" id="COG1396">
    <property type="taxonomic scope" value="Bacteria"/>
</dbReference>
<evidence type="ECO:0000259" key="1">
    <source>
        <dbReference type="PROSITE" id="PS50943"/>
    </source>
</evidence>
<dbReference type="AlphaFoldDB" id="A0A081XRX2"/>
<dbReference type="GO" id="GO:0003677">
    <property type="term" value="F:DNA binding"/>
    <property type="evidence" value="ECO:0007669"/>
    <property type="project" value="InterPro"/>
</dbReference>
<dbReference type="SUPFAM" id="SSF47413">
    <property type="entry name" value="lambda repressor-like DNA-binding domains"/>
    <property type="match status" value="1"/>
</dbReference>
<comment type="caution">
    <text evidence="2">The sequence shown here is derived from an EMBL/GenBank/DDBJ whole genome shotgun (WGS) entry which is preliminary data.</text>
</comment>
<dbReference type="Gene3D" id="1.10.260.40">
    <property type="entry name" value="lambda repressor-like DNA-binding domains"/>
    <property type="match status" value="1"/>
</dbReference>
<dbReference type="InterPro" id="IPR010982">
    <property type="entry name" value="Lambda_DNA-bd_dom_sf"/>
</dbReference>
<dbReference type="PROSITE" id="PS50943">
    <property type="entry name" value="HTH_CROC1"/>
    <property type="match status" value="1"/>
</dbReference>
<evidence type="ECO:0000313" key="3">
    <source>
        <dbReference type="Proteomes" id="UP000028341"/>
    </source>
</evidence>
<proteinExistence type="predicted"/>
<dbReference type="STRING" id="55952.BU52_14585"/>